<feature type="repeat" description="PPR" evidence="2">
    <location>
        <begin position="296"/>
        <end position="326"/>
    </location>
</feature>
<feature type="repeat" description="PPR" evidence="2">
    <location>
        <begin position="156"/>
        <end position="190"/>
    </location>
</feature>
<dbReference type="PANTHER" id="PTHR45613">
    <property type="entry name" value="PENTATRICOPEPTIDE REPEAT-CONTAINING PROTEIN"/>
    <property type="match status" value="1"/>
</dbReference>
<evidence type="ECO:0008006" key="5">
    <source>
        <dbReference type="Google" id="ProtNLM"/>
    </source>
</evidence>
<evidence type="ECO:0000256" key="2">
    <source>
        <dbReference type="PROSITE-ProRule" id="PRU00708"/>
    </source>
</evidence>
<dbReference type="InterPro" id="IPR002885">
    <property type="entry name" value="PPR_rpt"/>
</dbReference>
<name>A0A4S4ERN9_CAMSN</name>
<evidence type="ECO:0000313" key="3">
    <source>
        <dbReference type="EMBL" id="THG19490.1"/>
    </source>
</evidence>
<dbReference type="Proteomes" id="UP000306102">
    <property type="component" value="Unassembled WGS sequence"/>
</dbReference>
<keyword evidence="1" id="KW-0677">Repeat</keyword>
<dbReference type="PROSITE" id="PS51375">
    <property type="entry name" value="PPR"/>
    <property type="match status" value="10"/>
</dbReference>
<feature type="repeat" description="PPR" evidence="2">
    <location>
        <begin position="506"/>
        <end position="540"/>
    </location>
</feature>
<sequence>MKKVTTVKSTTTLLFFFNQTQSIHASPTLQWKLRDESKLTRPELLDRICRLLVLRRFNAVAKLPFDFSDDLVDAVLRKLRLNPNASLEFFKLASKQQNFRPCFKSYCKIVHILSRGRMFDETRVYLNELVGMCKTKNNSFVVWDELVRVYREFKFSPTVFDMILKIYAKKGLTENALYVFDRMGKFGRVPSLGSCNSLLNSLVQNGEWYTAFCVYDQVNRVGIVPDVYTFTIMVDAYCKGGRVDKALDFLKEMGDLGFEPNAVTYHCLINGYVKLGDVKGVEGVLELMNQKGVSMNVVTYTLVIKGYCKLCKMDEAENVLRAMKKEPSLIVDEYAYGVLIDGYCRNGRMNDALRMKDEMLGLGLKMNLFICNSMINGYCKLDQVHEAEELLVTMSCWKLKPDSYSYNTLVDGYCRKGHTIEAFNICDKMLEESIELSVVTYNTLLKGLCRRGEFGDALHLWHLMLKRRVALNKVSYSIMLDGFFKKDDFEGALMLWKHVLAGGFATRITLNTMVNGLCKMGKIIEAEEVIEKMKELGSSLDGITYKALIEGYCKAKHKYQAPFNQVVVVVILMQGSLCLSLMSNLRYDYTAAGFNGRIPVRSLLIVSFNVAIKTGTC</sequence>
<reference evidence="3 4" key="1">
    <citation type="journal article" date="2018" name="Proc. Natl. Acad. Sci. U.S.A.">
        <title>Draft genome sequence of Camellia sinensis var. sinensis provides insights into the evolution of the tea genome and tea quality.</title>
        <authorList>
            <person name="Wei C."/>
            <person name="Yang H."/>
            <person name="Wang S."/>
            <person name="Zhao J."/>
            <person name="Liu C."/>
            <person name="Gao L."/>
            <person name="Xia E."/>
            <person name="Lu Y."/>
            <person name="Tai Y."/>
            <person name="She G."/>
            <person name="Sun J."/>
            <person name="Cao H."/>
            <person name="Tong W."/>
            <person name="Gao Q."/>
            <person name="Li Y."/>
            <person name="Deng W."/>
            <person name="Jiang X."/>
            <person name="Wang W."/>
            <person name="Chen Q."/>
            <person name="Zhang S."/>
            <person name="Li H."/>
            <person name="Wu J."/>
            <person name="Wang P."/>
            <person name="Li P."/>
            <person name="Shi C."/>
            <person name="Zheng F."/>
            <person name="Jian J."/>
            <person name="Huang B."/>
            <person name="Shan D."/>
            <person name="Shi M."/>
            <person name="Fang C."/>
            <person name="Yue Y."/>
            <person name="Li F."/>
            <person name="Li D."/>
            <person name="Wei S."/>
            <person name="Han B."/>
            <person name="Jiang C."/>
            <person name="Yin Y."/>
            <person name="Xia T."/>
            <person name="Zhang Z."/>
            <person name="Bennetzen J.L."/>
            <person name="Zhao S."/>
            <person name="Wan X."/>
        </authorList>
    </citation>
    <scope>NUCLEOTIDE SEQUENCE [LARGE SCALE GENOMIC DNA]</scope>
    <source>
        <strain evidence="4">cv. Shuchazao</strain>
        <tissue evidence="3">Leaf</tissue>
    </source>
</reference>
<dbReference type="InterPro" id="IPR011990">
    <property type="entry name" value="TPR-like_helical_dom_sf"/>
</dbReference>
<evidence type="ECO:0000256" key="1">
    <source>
        <dbReference type="ARBA" id="ARBA00022737"/>
    </source>
</evidence>
<dbReference type="Pfam" id="PF01535">
    <property type="entry name" value="PPR"/>
    <property type="match status" value="1"/>
</dbReference>
<feature type="repeat" description="PPR" evidence="2">
    <location>
        <begin position="191"/>
        <end position="225"/>
    </location>
</feature>
<keyword evidence="4" id="KW-1185">Reference proteome</keyword>
<dbReference type="SUPFAM" id="SSF81901">
    <property type="entry name" value="HCP-like"/>
    <property type="match status" value="1"/>
</dbReference>
<dbReference type="EMBL" id="SDRB02002388">
    <property type="protein sequence ID" value="THG19490.1"/>
    <property type="molecule type" value="Genomic_DNA"/>
</dbReference>
<dbReference type="PANTHER" id="PTHR45613:SF9">
    <property type="entry name" value="MITOCHONDRIAL GROUP I INTRON SPLICING FACTOR CCM1"/>
    <property type="match status" value="1"/>
</dbReference>
<protein>
    <recommendedName>
        <fullName evidence="5">Pentacotripeptide-repeat region of PRORP domain-containing protein</fullName>
    </recommendedName>
</protein>
<proteinExistence type="predicted"/>
<feature type="repeat" description="PPR" evidence="2">
    <location>
        <begin position="437"/>
        <end position="471"/>
    </location>
</feature>
<evidence type="ECO:0000313" key="4">
    <source>
        <dbReference type="Proteomes" id="UP000306102"/>
    </source>
</evidence>
<organism evidence="3 4">
    <name type="scientific">Camellia sinensis var. sinensis</name>
    <name type="common">China tea</name>
    <dbReference type="NCBI Taxonomy" id="542762"/>
    <lineage>
        <taxon>Eukaryota</taxon>
        <taxon>Viridiplantae</taxon>
        <taxon>Streptophyta</taxon>
        <taxon>Embryophyta</taxon>
        <taxon>Tracheophyta</taxon>
        <taxon>Spermatophyta</taxon>
        <taxon>Magnoliopsida</taxon>
        <taxon>eudicotyledons</taxon>
        <taxon>Gunneridae</taxon>
        <taxon>Pentapetalae</taxon>
        <taxon>asterids</taxon>
        <taxon>Ericales</taxon>
        <taxon>Theaceae</taxon>
        <taxon>Camellia</taxon>
    </lineage>
</organism>
<feature type="repeat" description="PPR" evidence="2">
    <location>
        <begin position="261"/>
        <end position="295"/>
    </location>
</feature>
<dbReference type="Pfam" id="PF13041">
    <property type="entry name" value="PPR_2"/>
    <property type="match status" value="4"/>
</dbReference>
<feature type="repeat" description="PPR" evidence="2">
    <location>
        <begin position="402"/>
        <end position="436"/>
    </location>
</feature>
<feature type="repeat" description="PPR" evidence="2">
    <location>
        <begin position="367"/>
        <end position="401"/>
    </location>
</feature>
<feature type="repeat" description="PPR" evidence="2">
    <location>
        <begin position="332"/>
        <end position="366"/>
    </location>
</feature>
<accession>A0A4S4ERN9</accession>
<dbReference type="Gene3D" id="1.25.40.10">
    <property type="entry name" value="Tetratricopeptide repeat domain"/>
    <property type="match status" value="6"/>
</dbReference>
<dbReference type="AlphaFoldDB" id="A0A4S4ERN9"/>
<gene>
    <name evidence="3" type="ORF">TEA_012828</name>
</gene>
<feature type="repeat" description="PPR" evidence="2">
    <location>
        <begin position="226"/>
        <end position="260"/>
    </location>
</feature>
<comment type="caution">
    <text evidence="3">The sequence shown here is derived from an EMBL/GenBank/DDBJ whole genome shotgun (WGS) entry which is preliminary data.</text>
</comment>
<dbReference type="Pfam" id="PF12854">
    <property type="entry name" value="PPR_1"/>
    <property type="match status" value="2"/>
</dbReference>
<dbReference type="NCBIfam" id="TIGR00756">
    <property type="entry name" value="PPR"/>
    <property type="match status" value="11"/>
</dbReference>